<dbReference type="PANTHER" id="PTHR28049:SF1">
    <property type="entry name" value="DSC E3 UBIQUITIN LIGASE COMPLEX SUBUNIT 3"/>
    <property type="match status" value="1"/>
</dbReference>
<dbReference type="Pfam" id="PF13373">
    <property type="entry name" value="Dsc3_C"/>
    <property type="match status" value="1"/>
</dbReference>
<accession>A0A7H9B691</accession>
<evidence type="ECO:0000313" key="5">
    <source>
        <dbReference type="Proteomes" id="UP000509704"/>
    </source>
</evidence>
<evidence type="ECO:0008006" key="6">
    <source>
        <dbReference type="Google" id="ProtNLM"/>
    </source>
</evidence>
<dbReference type="EMBL" id="CP058609">
    <property type="protein sequence ID" value="QLG74023.1"/>
    <property type="molecule type" value="Genomic_DNA"/>
</dbReference>
<name>A0A7H9B691_ZYGMR</name>
<keyword evidence="1" id="KW-1133">Transmembrane helix</keyword>
<protein>
    <recommendedName>
        <fullName evidence="6">DSC E3 ubiquitin ligase complex subunit 3 C-terminal domain-containing protein</fullName>
    </recommendedName>
</protein>
<keyword evidence="5" id="KW-1185">Reference proteome</keyword>
<dbReference type="GeneID" id="59237781"/>
<dbReference type="GO" id="GO:0044695">
    <property type="term" value="C:Dsc E3 ubiquitin ligase complex"/>
    <property type="evidence" value="ECO:0007669"/>
    <property type="project" value="InterPro"/>
</dbReference>
<sequence>MSEEPLLPLYNDSSLRRYIVIRFSDVGIRDLDIDVTNIPYSDINTQWLRRKCRALHPEETSNRRLKFIRSGAMLKSHSDLSREMNRYFIQHRDQQDSNRFYIHCIVGSETLSNEQLTNEDALDDVSPSNEGTTTQAIGFDRLRAVGFSEQEIELLRQQFRHTYGDLEEEASRHNGNEDGSTDIRQLEEQWMETGVDDGSGRALDDNRFNSIAVANFKHNKDLLIGICIGFVFGIFGLLLMKLDGLFNKRQKMSIVAGVIVNIMFNLFRGF</sequence>
<dbReference type="InterPro" id="IPR025390">
    <property type="entry name" value="Dsc3_C"/>
</dbReference>
<feature type="transmembrane region" description="Helical" evidence="1">
    <location>
        <begin position="252"/>
        <end position="269"/>
    </location>
</feature>
<dbReference type="RefSeq" id="XP_037145748.1">
    <property type="nucleotide sequence ID" value="XM_037289853.1"/>
</dbReference>
<evidence type="ECO:0000313" key="4">
    <source>
        <dbReference type="EMBL" id="QLG74023.1"/>
    </source>
</evidence>
<keyword evidence="1" id="KW-0812">Transmembrane</keyword>
<dbReference type="Pfam" id="PF10302">
    <property type="entry name" value="Dsc3_N"/>
    <property type="match status" value="1"/>
</dbReference>
<dbReference type="KEGG" id="zmk:HG535_0F05350"/>
<feature type="domain" description="DSC E3 ubiquitin ligase complex subunit 3 ubiquitin-like" evidence="2">
    <location>
        <begin position="18"/>
        <end position="108"/>
    </location>
</feature>
<dbReference type="InterPro" id="IPR045226">
    <property type="entry name" value="Dsc3"/>
</dbReference>
<reference evidence="4 5" key="1">
    <citation type="submission" date="2020-07" db="EMBL/GenBank/DDBJ databases">
        <title>The yeast mating-type switching endonuclease HO is a domesticated member of an unorthodox homing genetic element family.</title>
        <authorList>
            <person name="Coughlan A.Y."/>
            <person name="Lombardi L."/>
            <person name="Braun-Galleani S."/>
            <person name="Martos A.R."/>
            <person name="Galeote V."/>
            <person name="Bigey F."/>
            <person name="Dequin S."/>
            <person name="Byrne K.P."/>
            <person name="Wolfe K.H."/>
        </authorList>
    </citation>
    <scope>NUCLEOTIDE SEQUENCE [LARGE SCALE GENOMIC DNA]</scope>
    <source>
        <strain evidence="4 5">NRRL Y-6702</strain>
    </source>
</reference>
<dbReference type="PANTHER" id="PTHR28049">
    <property type="entry name" value="TRANSMEMBRANE PROTEIN YOR223W"/>
    <property type="match status" value="1"/>
</dbReference>
<dbReference type="OrthoDB" id="2556122at2759"/>
<feature type="transmembrane region" description="Helical" evidence="1">
    <location>
        <begin position="222"/>
        <end position="240"/>
    </location>
</feature>
<organism evidence="4 5">
    <name type="scientific">Zygotorulaspora mrakii</name>
    <name type="common">Zygosaccharomyces mrakii</name>
    <dbReference type="NCBI Taxonomy" id="42260"/>
    <lineage>
        <taxon>Eukaryota</taxon>
        <taxon>Fungi</taxon>
        <taxon>Dikarya</taxon>
        <taxon>Ascomycota</taxon>
        <taxon>Saccharomycotina</taxon>
        <taxon>Saccharomycetes</taxon>
        <taxon>Saccharomycetales</taxon>
        <taxon>Saccharomycetaceae</taxon>
        <taxon>Zygotorulaspora</taxon>
    </lineage>
</organism>
<evidence type="ECO:0000259" key="2">
    <source>
        <dbReference type="Pfam" id="PF10302"/>
    </source>
</evidence>
<dbReference type="AlphaFoldDB" id="A0A7H9B691"/>
<evidence type="ECO:0000256" key="1">
    <source>
        <dbReference type="SAM" id="Phobius"/>
    </source>
</evidence>
<dbReference type="InterPro" id="IPR019413">
    <property type="entry name" value="Dsc3_ub-like_dom"/>
</dbReference>
<keyword evidence="1" id="KW-0472">Membrane</keyword>
<dbReference type="Proteomes" id="UP000509704">
    <property type="component" value="Chromosome 6"/>
</dbReference>
<gene>
    <name evidence="4" type="ORF">HG535_0F05350</name>
</gene>
<dbReference type="GO" id="GO:0005783">
    <property type="term" value="C:endoplasmic reticulum"/>
    <property type="evidence" value="ECO:0007669"/>
    <property type="project" value="TreeGrafter"/>
</dbReference>
<evidence type="ECO:0000259" key="3">
    <source>
        <dbReference type="Pfam" id="PF13373"/>
    </source>
</evidence>
<proteinExistence type="predicted"/>
<feature type="domain" description="DSC E3 ubiquitin ligase complex subunit 3 C-terminal" evidence="3">
    <location>
        <begin position="137"/>
        <end position="268"/>
    </location>
</feature>